<name>A0A517Z9U9_9PLAN</name>
<sequence length="198" mass="21760">MEYFEICNNNPFEKQWTRAFSIRSSSHDVSWHCAECERGVDRPSGSFDVVLEGGTAFPDFLCCGAFPFLIVSGRVVSVWKEAGVGRFATSPVGIVEIRDSVLRSESAPEYFRIEIAGECAVDLAASGISVAGVCKRCGALDRVPPAARVLRIFDGSWDGSDLFRDVRHFPGVNFCTERIVELVRSSGFTNVAFERMSG</sequence>
<evidence type="ECO:0000313" key="2">
    <source>
        <dbReference type="Proteomes" id="UP000320496"/>
    </source>
</evidence>
<gene>
    <name evidence="1" type="ORF">Mal4_35580</name>
</gene>
<organism evidence="1 2">
    <name type="scientific">Maioricimonas rarisocia</name>
    <dbReference type="NCBI Taxonomy" id="2528026"/>
    <lineage>
        <taxon>Bacteria</taxon>
        <taxon>Pseudomonadati</taxon>
        <taxon>Planctomycetota</taxon>
        <taxon>Planctomycetia</taxon>
        <taxon>Planctomycetales</taxon>
        <taxon>Planctomycetaceae</taxon>
        <taxon>Maioricimonas</taxon>
    </lineage>
</organism>
<keyword evidence="2" id="KW-1185">Reference proteome</keyword>
<dbReference type="OrthoDB" id="5500922at2"/>
<protein>
    <submittedName>
        <fullName evidence="1">Uncharacterized protein</fullName>
    </submittedName>
</protein>
<dbReference type="AlphaFoldDB" id="A0A517Z9U9"/>
<dbReference type="Proteomes" id="UP000320496">
    <property type="component" value="Chromosome"/>
</dbReference>
<dbReference type="KEGG" id="mri:Mal4_35580"/>
<accession>A0A517Z9U9</accession>
<reference evidence="1 2" key="1">
    <citation type="submission" date="2019-02" db="EMBL/GenBank/DDBJ databases">
        <title>Deep-cultivation of Planctomycetes and their phenomic and genomic characterization uncovers novel biology.</title>
        <authorList>
            <person name="Wiegand S."/>
            <person name="Jogler M."/>
            <person name="Boedeker C."/>
            <person name="Pinto D."/>
            <person name="Vollmers J."/>
            <person name="Rivas-Marin E."/>
            <person name="Kohn T."/>
            <person name="Peeters S.H."/>
            <person name="Heuer A."/>
            <person name="Rast P."/>
            <person name="Oberbeckmann S."/>
            <person name="Bunk B."/>
            <person name="Jeske O."/>
            <person name="Meyerdierks A."/>
            <person name="Storesund J.E."/>
            <person name="Kallscheuer N."/>
            <person name="Luecker S."/>
            <person name="Lage O.M."/>
            <person name="Pohl T."/>
            <person name="Merkel B.J."/>
            <person name="Hornburger P."/>
            <person name="Mueller R.-W."/>
            <person name="Bruemmer F."/>
            <person name="Labrenz M."/>
            <person name="Spormann A.M."/>
            <person name="Op den Camp H."/>
            <person name="Overmann J."/>
            <person name="Amann R."/>
            <person name="Jetten M.S.M."/>
            <person name="Mascher T."/>
            <person name="Medema M.H."/>
            <person name="Devos D.P."/>
            <person name="Kaster A.-K."/>
            <person name="Ovreas L."/>
            <person name="Rohde M."/>
            <person name="Galperin M.Y."/>
            <person name="Jogler C."/>
        </authorList>
    </citation>
    <scope>NUCLEOTIDE SEQUENCE [LARGE SCALE GENOMIC DNA]</scope>
    <source>
        <strain evidence="1 2">Mal4</strain>
    </source>
</reference>
<dbReference type="EMBL" id="CP036275">
    <property type="protein sequence ID" value="QDU39221.1"/>
    <property type="molecule type" value="Genomic_DNA"/>
</dbReference>
<proteinExistence type="predicted"/>
<evidence type="ECO:0000313" key="1">
    <source>
        <dbReference type="EMBL" id="QDU39221.1"/>
    </source>
</evidence>